<keyword evidence="5 9" id="KW-0560">Oxidoreductase</keyword>
<dbReference type="Pfam" id="PF00067">
    <property type="entry name" value="p450"/>
    <property type="match status" value="1"/>
</dbReference>
<keyword evidence="4 8" id="KW-0479">Metal-binding</keyword>
<evidence type="ECO:0000256" key="10">
    <source>
        <dbReference type="SAM" id="Phobius"/>
    </source>
</evidence>
<dbReference type="PRINTS" id="PR00385">
    <property type="entry name" value="P450"/>
</dbReference>
<evidence type="ECO:0000256" key="1">
    <source>
        <dbReference type="ARBA" id="ARBA00001971"/>
    </source>
</evidence>
<dbReference type="AlphaFoldDB" id="A0AAV0M126"/>
<dbReference type="GO" id="GO:0004497">
    <property type="term" value="F:monooxygenase activity"/>
    <property type="evidence" value="ECO:0007669"/>
    <property type="project" value="UniProtKB-KW"/>
</dbReference>
<dbReference type="PANTHER" id="PTHR47955:SF8">
    <property type="entry name" value="CYTOCHROME P450 71D11-LIKE"/>
    <property type="match status" value="1"/>
</dbReference>
<dbReference type="InterPro" id="IPR017972">
    <property type="entry name" value="Cyt_P450_CS"/>
</dbReference>
<reference evidence="11" key="1">
    <citation type="submission" date="2022-08" db="EMBL/GenBank/DDBJ databases">
        <authorList>
            <person name="Gutierrez-Valencia J."/>
        </authorList>
    </citation>
    <scope>NUCLEOTIDE SEQUENCE</scope>
</reference>
<dbReference type="Gene3D" id="1.10.630.10">
    <property type="entry name" value="Cytochrome P450"/>
    <property type="match status" value="1"/>
</dbReference>
<evidence type="ECO:0000256" key="9">
    <source>
        <dbReference type="RuleBase" id="RU000461"/>
    </source>
</evidence>
<dbReference type="Proteomes" id="UP001154282">
    <property type="component" value="Unassembled WGS sequence"/>
</dbReference>
<keyword evidence="6 8" id="KW-0408">Iron</keyword>
<keyword evidence="10" id="KW-1133">Transmembrane helix</keyword>
<dbReference type="InterPro" id="IPR036396">
    <property type="entry name" value="Cyt_P450_sf"/>
</dbReference>
<name>A0AAV0M126_9ROSI</name>
<evidence type="ECO:0000256" key="7">
    <source>
        <dbReference type="ARBA" id="ARBA00023033"/>
    </source>
</evidence>
<evidence type="ECO:0000256" key="5">
    <source>
        <dbReference type="ARBA" id="ARBA00023002"/>
    </source>
</evidence>
<evidence type="ECO:0000256" key="2">
    <source>
        <dbReference type="ARBA" id="ARBA00010617"/>
    </source>
</evidence>
<evidence type="ECO:0000256" key="6">
    <source>
        <dbReference type="ARBA" id="ARBA00023004"/>
    </source>
</evidence>
<dbReference type="PRINTS" id="PR00463">
    <property type="entry name" value="EP450I"/>
</dbReference>
<keyword evidence="3 8" id="KW-0349">Heme</keyword>
<organism evidence="11 12">
    <name type="scientific">Linum tenue</name>
    <dbReference type="NCBI Taxonomy" id="586396"/>
    <lineage>
        <taxon>Eukaryota</taxon>
        <taxon>Viridiplantae</taxon>
        <taxon>Streptophyta</taxon>
        <taxon>Embryophyta</taxon>
        <taxon>Tracheophyta</taxon>
        <taxon>Spermatophyta</taxon>
        <taxon>Magnoliopsida</taxon>
        <taxon>eudicotyledons</taxon>
        <taxon>Gunneridae</taxon>
        <taxon>Pentapetalae</taxon>
        <taxon>rosids</taxon>
        <taxon>fabids</taxon>
        <taxon>Malpighiales</taxon>
        <taxon>Linaceae</taxon>
        <taxon>Linum</taxon>
    </lineage>
</organism>
<proteinExistence type="inferred from homology"/>
<dbReference type="SUPFAM" id="SSF48264">
    <property type="entry name" value="Cytochrome P450"/>
    <property type="match status" value="1"/>
</dbReference>
<dbReference type="CDD" id="cd11072">
    <property type="entry name" value="CYP71-like"/>
    <property type="match status" value="1"/>
</dbReference>
<keyword evidence="7 9" id="KW-0503">Monooxygenase</keyword>
<evidence type="ECO:0000313" key="11">
    <source>
        <dbReference type="EMBL" id="CAI0439729.1"/>
    </source>
</evidence>
<accession>A0AAV0M126</accession>
<comment type="similarity">
    <text evidence="2 9">Belongs to the cytochrome P450 family.</text>
</comment>
<feature type="binding site" description="axial binding residue" evidence="8">
    <location>
        <position position="476"/>
    </location>
    <ligand>
        <name>heme</name>
        <dbReference type="ChEBI" id="CHEBI:30413"/>
    </ligand>
    <ligandPart>
        <name>Fe</name>
        <dbReference type="ChEBI" id="CHEBI:18248"/>
    </ligandPart>
</feature>
<dbReference type="PANTHER" id="PTHR47955">
    <property type="entry name" value="CYTOCHROME P450 FAMILY 71 PROTEIN"/>
    <property type="match status" value="1"/>
</dbReference>
<dbReference type="GO" id="GO:0020037">
    <property type="term" value="F:heme binding"/>
    <property type="evidence" value="ECO:0007669"/>
    <property type="project" value="InterPro"/>
</dbReference>
<keyword evidence="12" id="KW-1185">Reference proteome</keyword>
<dbReference type="GO" id="GO:0005506">
    <property type="term" value="F:iron ion binding"/>
    <property type="evidence" value="ECO:0007669"/>
    <property type="project" value="InterPro"/>
</dbReference>
<evidence type="ECO:0000256" key="8">
    <source>
        <dbReference type="PIRSR" id="PIRSR602401-1"/>
    </source>
</evidence>
<sequence>MDSSSSSHLPLPLLLSSFLLITVSSTIFLLLKLWKEVSEQHESAAPPLPLPPGPRKLPIIGNLHNLSGSKLPHHRLLELANAHGPLMHLQLGQLQTIVVSSAETAKQVYRTHDLTFSNRPRLLLVDIIFRNRDLAFAPYGEYWRQLRKLCVLELLSAKRVHSFGPISIVVVREQEVSRLVDDVRCCKRGAAVNISAMIFSLTYRIISRAAFGKPYKELESSFVQLTMEMIEIGSGFGVADVFPSWELLLLVTGVRSRLQKLKRESDRILHSIIEEHRAAAKAGESVKEEEEDLVDVLFKVQQNGDLGFKLTTESQYTNLPLKTNNCDSFLQELFFAGSETSSTALEWAMSELVRDERVMKKAQDEIRAVFGKRGEVEETGIHELNYLKMVIKESLRLHPPLPLLAPRESREQCELGGYGIPEKTKVIVNAWAIGRDPKYWSEPERFYPERFLDATSVDYKGNDFEFIPFGAGRRVCPGISFSISSVETALANLLFHFDWKLPQGMKPESLDMDKLFGATIRRKNDLHLIPTVWQP</sequence>
<comment type="caution">
    <text evidence="11">The sequence shown here is derived from an EMBL/GenBank/DDBJ whole genome shotgun (WGS) entry which is preliminary data.</text>
</comment>
<dbReference type="FunFam" id="1.10.630.10:FF:000043">
    <property type="entry name" value="Cytochrome P450 99A2"/>
    <property type="match status" value="1"/>
</dbReference>
<dbReference type="GO" id="GO:0016705">
    <property type="term" value="F:oxidoreductase activity, acting on paired donors, with incorporation or reduction of molecular oxygen"/>
    <property type="evidence" value="ECO:0007669"/>
    <property type="project" value="InterPro"/>
</dbReference>
<dbReference type="EMBL" id="CAMGYJ010000006">
    <property type="protein sequence ID" value="CAI0439729.1"/>
    <property type="molecule type" value="Genomic_DNA"/>
</dbReference>
<feature type="transmembrane region" description="Helical" evidence="10">
    <location>
        <begin position="12"/>
        <end position="31"/>
    </location>
</feature>
<evidence type="ECO:0000256" key="4">
    <source>
        <dbReference type="ARBA" id="ARBA00022723"/>
    </source>
</evidence>
<comment type="cofactor">
    <cofactor evidence="1 8">
        <name>heme</name>
        <dbReference type="ChEBI" id="CHEBI:30413"/>
    </cofactor>
</comment>
<dbReference type="InterPro" id="IPR001128">
    <property type="entry name" value="Cyt_P450"/>
</dbReference>
<evidence type="ECO:0000313" key="12">
    <source>
        <dbReference type="Proteomes" id="UP001154282"/>
    </source>
</evidence>
<dbReference type="InterPro" id="IPR002401">
    <property type="entry name" value="Cyt_P450_E_grp-I"/>
</dbReference>
<evidence type="ECO:0008006" key="13">
    <source>
        <dbReference type="Google" id="ProtNLM"/>
    </source>
</evidence>
<keyword evidence="10" id="KW-0812">Transmembrane</keyword>
<keyword evidence="10" id="KW-0472">Membrane</keyword>
<protein>
    <recommendedName>
        <fullName evidence="13">Cytochrome P450</fullName>
    </recommendedName>
</protein>
<evidence type="ECO:0000256" key="3">
    <source>
        <dbReference type="ARBA" id="ARBA00022617"/>
    </source>
</evidence>
<dbReference type="PROSITE" id="PS00086">
    <property type="entry name" value="CYTOCHROME_P450"/>
    <property type="match status" value="1"/>
</dbReference>
<gene>
    <name evidence="11" type="ORF">LITE_LOCUS26256</name>
</gene>